<name>A0AAU6P892_9FLAO</name>
<evidence type="ECO:0000256" key="1">
    <source>
        <dbReference type="SAM" id="MobiDB-lite"/>
    </source>
</evidence>
<evidence type="ECO:0000313" key="3">
    <source>
        <dbReference type="EMBL" id="WXA01498.1"/>
    </source>
</evidence>
<feature type="compositionally biased region" description="Basic and acidic residues" evidence="1">
    <location>
        <begin position="77"/>
        <end position="98"/>
    </location>
</feature>
<proteinExistence type="predicted"/>
<reference evidence="4 5" key="1">
    <citation type="submission" date="2023-10" db="EMBL/GenBank/DDBJ databases">
        <title>Culture-based analysis of two novel bacteria associated with mangrove crab gills.</title>
        <authorList>
            <person name="Yang X."/>
            <person name="Garuglieri E."/>
            <person name="Van Goethem M.W."/>
            <person name="Fusi M."/>
            <person name="Marasco R."/>
            <person name="Daffonchio D.G."/>
        </authorList>
    </citation>
    <scope>NUCLEOTIDE SEQUENCE</scope>
    <source>
        <strain evidence="4">UG2-1</strain>
        <strain evidence="3">UG2-2</strain>
        <strain evidence="5">UG2_2</strain>
    </source>
</reference>
<dbReference type="RefSeq" id="WP_338732557.1">
    <property type="nucleotide sequence ID" value="NZ_CP136924.1"/>
</dbReference>
<keyword evidence="5" id="KW-1185">Reference proteome</keyword>
<protein>
    <recommendedName>
        <fullName evidence="6">Lipoprotein</fullName>
    </recommendedName>
</protein>
<evidence type="ECO:0008006" key="6">
    <source>
        <dbReference type="Google" id="ProtNLM"/>
    </source>
</evidence>
<feature type="signal peptide" evidence="2">
    <location>
        <begin position="1"/>
        <end position="22"/>
    </location>
</feature>
<evidence type="ECO:0000313" key="4">
    <source>
        <dbReference type="EMBL" id="WXA13354.1"/>
    </source>
</evidence>
<evidence type="ECO:0000313" key="5">
    <source>
        <dbReference type="Proteomes" id="UP001368318"/>
    </source>
</evidence>
<sequence length="158" mass="18417">MMRLLSVVLLLFLMLSCGTTHKVIMDNHEVYEVKGSKIFKDGTEVTETLKKDRKNAILDTLEERLEAEEALAEQQEALEKAQKEAEEQQKEIEKELKEKEDAREAFFDAKEKLKDQKNKYERLHKNGKLSPNDEEKWAKKLKKLAEDVAEAKENLNKL</sequence>
<dbReference type="Proteomes" id="UP001368318">
    <property type="component" value="Chromosome"/>
</dbReference>
<dbReference type="EMBL" id="CP136925">
    <property type="protein sequence ID" value="WXA13354.1"/>
    <property type="molecule type" value="Genomic_DNA"/>
</dbReference>
<accession>A0AAU6P892</accession>
<keyword evidence="2" id="KW-0732">Signal</keyword>
<dbReference type="AlphaFoldDB" id="A0AAU6P892"/>
<gene>
    <name evidence="4" type="ORF">R3L15_00420</name>
    <name evidence="3" type="ORF">R3L16_06975</name>
</gene>
<dbReference type="KEGG" id="mcaa:R3L15_00420"/>
<evidence type="ECO:0000256" key="2">
    <source>
        <dbReference type="SAM" id="SignalP"/>
    </source>
</evidence>
<organism evidence="4">
    <name type="scientific">Mangrovimonas cancribranchiae</name>
    <dbReference type="NCBI Taxonomy" id="3080055"/>
    <lineage>
        <taxon>Bacteria</taxon>
        <taxon>Pseudomonadati</taxon>
        <taxon>Bacteroidota</taxon>
        <taxon>Flavobacteriia</taxon>
        <taxon>Flavobacteriales</taxon>
        <taxon>Flavobacteriaceae</taxon>
        <taxon>Mangrovimonas</taxon>
    </lineage>
</organism>
<feature type="region of interest" description="Disordered" evidence="1">
    <location>
        <begin position="69"/>
        <end position="98"/>
    </location>
</feature>
<dbReference type="EMBL" id="CP136924">
    <property type="protein sequence ID" value="WXA01498.1"/>
    <property type="molecule type" value="Genomic_DNA"/>
</dbReference>
<feature type="chain" id="PRO_5044713017" description="Lipoprotein" evidence="2">
    <location>
        <begin position="23"/>
        <end position="158"/>
    </location>
</feature>
<dbReference type="PROSITE" id="PS51257">
    <property type="entry name" value="PROKAR_LIPOPROTEIN"/>
    <property type="match status" value="1"/>
</dbReference>